<dbReference type="PANTHER" id="PTHR33570:SF2">
    <property type="entry name" value="CARBOXYMUCONOLACTONE DECARBOXYLASE-LIKE DOMAIN-CONTAINING PROTEIN"/>
    <property type="match status" value="1"/>
</dbReference>
<dbReference type="InterPro" id="IPR029032">
    <property type="entry name" value="AhpD-like"/>
</dbReference>
<evidence type="ECO:0000259" key="1">
    <source>
        <dbReference type="Pfam" id="PF02627"/>
    </source>
</evidence>
<sequence length="142" mass="15624">MSSSNHVAEAHKTIFAEGLKIRYEVAGKEYVDRSLSNGSSEFARPMQELVTEAGWGSVWSRPGLERKQRSLLNIAMLCALNRSTELGVHVRGAVNNGASEIEIRETLLQAAIYCGMPAGIEGFKVAERVIEEMKKERGEKSA</sequence>
<proteinExistence type="predicted"/>
<keyword evidence="3" id="KW-1185">Reference proteome</keyword>
<dbReference type="Pfam" id="PF02627">
    <property type="entry name" value="CMD"/>
    <property type="match status" value="1"/>
</dbReference>
<evidence type="ECO:0000313" key="2">
    <source>
        <dbReference type="EMBL" id="OCK80546.1"/>
    </source>
</evidence>
<dbReference type="AlphaFoldDB" id="A0A8E2EB67"/>
<dbReference type="EMBL" id="KV744955">
    <property type="protein sequence ID" value="OCK80546.1"/>
    <property type="molecule type" value="Genomic_DNA"/>
</dbReference>
<name>A0A8E2EB67_9PEZI</name>
<dbReference type="InterPro" id="IPR052512">
    <property type="entry name" value="4CMD/NDH-1_regulator"/>
</dbReference>
<dbReference type="GO" id="GO:0051920">
    <property type="term" value="F:peroxiredoxin activity"/>
    <property type="evidence" value="ECO:0007669"/>
    <property type="project" value="InterPro"/>
</dbReference>
<evidence type="ECO:0000313" key="3">
    <source>
        <dbReference type="Proteomes" id="UP000250266"/>
    </source>
</evidence>
<dbReference type="Proteomes" id="UP000250266">
    <property type="component" value="Unassembled WGS sequence"/>
</dbReference>
<accession>A0A8E2EB67</accession>
<gene>
    <name evidence="2" type="ORF">K432DRAFT_297438</name>
</gene>
<dbReference type="SUPFAM" id="SSF69118">
    <property type="entry name" value="AhpD-like"/>
    <property type="match status" value="1"/>
</dbReference>
<dbReference type="OrthoDB" id="104509at2759"/>
<reference evidence="2 3" key="1">
    <citation type="journal article" date="2016" name="Nat. Commun.">
        <title>Ectomycorrhizal ecology is imprinted in the genome of the dominant symbiotic fungus Cenococcum geophilum.</title>
        <authorList>
            <consortium name="DOE Joint Genome Institute"/>
            <person name="Peter M."/>
            <person name="Kohler A."/>
            <person name="Ohm R.A."/>
            <person name="Kuo A."/>
            <person name="Krutzmann J."/>
            <person name="Morin E."/>
            <person name="Arend M."/>
            <person name="Barry K.W."/>
            <person name="Binder M."/>
            <person name="Choi C."/>
            <person name="Clum A."/>
            <person name="Copeland A."/>
            <person name="Grisel N."/>
            <person name="Haridas S."/>
            <person name="Kipfer T."/>
            <person name="LaButti K."/>
            <person name="Lindquist E."/>
            <person name="Lipzen A."/>
            <person name="Maire R."/>
            <person name="Meier B."/>
            <person name="Mihaltcheva S."/>
            <person name="Molinier V."/>
            <person name="Murat C."/>
            <person name="Poggeler S."/>
            <person name="Quandt C.A."/>
            <person name="Sperisen C."/>
            <person name="Tritt A."/>
            <person name="Tisserant E."/>
            <person name="Crous P.W."/>
            <person name="Henrissat B."/>
            <person name="Nehls U."/>
            <person name="Egli S."/>
            <person name="Spatafora J.W."/>
            <person name="Grigoriev I.V."/>
            <person name="Martin F.M."/>
        </authorList>
    </citation>
    <scope>NUCLEOTIDE SEQUENCE [LARGE SCALE GENOMIC DNA]</scope>
    <source>
        <strain evidence="2 3">CBS 459.81</strain>
    </source>
</reference>
<dbReference type="InterPro" id="IPR003779">
    <property type="entry name" value="CMD-like"/>
</dbReference>
<dbReference type="Gene3D" id="1.20.1290.10">
    <property type="entry name" value="AhpD-like"/>
    <property type="match status" value="1"/>
</dbReference>
<organism evidence="2 3">
    <name type="scientific">Lepidopterella palustris CBS 459.81</name>
    <dbReference type="NCBI Taxonomy" id="1314670"/>
    <lineage>
        <taxon>Eukaryota</taxon>
        <taxon>Fungi</taxon>
        <taxon>Dikarya</taxon>
        <taxon>Ascomycota</taxon>
        <taxon>Pezizomycotina</taxon>
        <taxon>Dothideomycetes</taxon>
        <taxon>Pleosporomycetidae</taxon>
        <taxon>Mytilinidiales</taxon>
        <taxon>Argynnaceae</taxon>
        <taxon>Lepidopterella</taxon>
    </lineage>
</organism>
<protein>
    <submittedName>
        <fullName evidence="2">4-carboxymuconolactone decarboxylase family protein</fullName>
    </submittedName>
</protein>
<dbReference type="PANTHER" id="PTHR33570">
    <property type="entry name" value="4-CARBOXYMUCONOLACTONE DECARBOXYLASE FAMILY PROTEIN"/>
    <property type="match status" value="1"/>
</dbReference>
<feature type="domain" description="Carboxymuconolactone decarboxylase-like" evidence="1">
    <location>
        <begin position="46"/>
        <end position="127"/>
    </location>
</feature>